<proteinExistence type="predicted"/>
<dbReference type="WBParaSite" id="jg4024">
    <property type="protein sequence ID" value="jg4024"/>
    <property type="gene ID" value="jg4024"/>
</dbReference>
<organism evidence="3 4">
    <name type="scientific">Ditylenchus dipsaci</name>
    <dbReference type="NCBI Taxonomy" id="166011"/>
    <lineage>
        <taxon>Eukaryota</taxon>
        <taxon>Metazoa</taxon>
        <taxon>Ecdysozoa</taxon>
        <taxon>Nematoda</taxon>
        <taxon>Chromadorea</taxon>
        <taxon>Rhabditida</taxon>
        <taxon>Tylenchina</taxon>
        <taxon>Tylenchomorpha</taxon>
        <taxon>Sphaerularioidea</taxon>
        <taxon>Anguinidae</taxon>
        <taxon>Anguininae</taxon>
        <taxon>Ditylenchus</taxon>
    </lineage>
</organism>
<dbReference type="Proteomes" id="UP000887574">
    <property type="component" value="Unplaced"/>
</dbReference>
<feature type="region of interest" description="Disordered" evidence="1">
    <location>
        <begin position="1"/>
        <end position="23"/>
    </location>
</feature>
<dbReference type="InterPro" id="IPR004875">
    <property type="entry name" value="DDE_SF_endonuclease_dom"/>
</dbReference>
<reference evidence="4" key="1">
    <citation type="submission" date="2022-11" db="UniProtKB">
        <authorList>
            <consortium name="WormBaseParasite"/>
        </authorList>
    </citation>
    <scope>IDENTIFICATION</scope>
</reference>
<feature type="domain" description="DDE-1" evidence="2">
    <location>
        <begin position="139"/>
        <end position="217"/>
    </location>
</feature>
<dbReference type="GO" id="GO:0003676">
    <property type="term" value="F:nucleic acid binding"/>
    <property type="evidence" value="ECO:0007669"/>
    <property type="project" value="InterPro"/>
</dbReference>
<keyword evidence="3" id="KW-1185">Reference proteome</keyword>
<evidence type="ECO:0000313" key="4">
    <source>
        <dbReference type="WBParaSite" id="jg4024"/>
    </source>
</evidence>
<protein>
    <submittedName>
        <fullName evidence="4">DDE-1 domain-containing protein</fullName>
    </submittedName>
</protein>
<sequence length="289" mass="33060">MKRAHARIEAPSAESDSEIGSPAKKMRNYTTTFKLQVIAAAKAPGSVHSSSKLFRVDRKRVRDCTNQESNLRNLNDSSTIGKDRKRLQGGGRPLTFERLDDDLAVWVRERRSHKMKVSRRMIMDQARRINKRVLHQIRLHSAVVPGGCTKFVQPADVSWNSPFKAKFQHYYDTWISNEDQMEWTANRNMRPPAMCVYLNWILQAWNSIPKESIIKSFKDCGITSVHDGGEDHLIHVFKDHGQIPGGHRILTDARMLAKEQSLLADEIDEGQDEENGYLSNESIECINFS</sequence>
<evidence type="ECO:0000313" key="3">
    <source>
        <dbReference type="Proteomes" id="UP000887574"/>
    </source>
</evidence>
<evidence type="ECO:0000259" key="2">
    <source>
        <dbReference type="Pfam" id="PF03184"/>
    </source>
</evidence>
<evidence type="ECO:0000256" key="1">
    <source>
        <dbReference type="SAM" id="MobiDB-lite"/>
    </source>
</evidence>
<accession>A0A915EAA5</accession>
<dbReference type="Pfam" id="PF03184">
    <property type="entry name" value="DDE_1"/>
    <property type="match status" value="1"/>
</dbReference>
<name>A0A915EAA5_9BILA</name>
<dbReference type="AlphaFoldDB" id="A0A915EAA5"/>
<dbReference type="Gene3D" id="1.10.10.60">
    <property type="entry name" value="Homeodomain-like"/>
    <property type="match status" value="1"/>
</dbReference>